<name>A0A395NJD4_TRIAR</name>
<sequence>MERSALDAPQAEDAPLQPQHDVPINSEDEDERIASKKRLLEAETLRSSSPLENLPAELRHKLLMSMPDLPSLKAIVHASPLMHAQYLYSRGTILRSCLGRELGGLFVDAFATLKSRVSILGSPRTNGMIEGFLDSYNGWLFGLTRLSVATTGSSSVRKWALENLYTGTSHLLGEEKKKDVSLELQRSEEIRIFRAIYRCETFHHLFGNNRGRRRGAFRFNEVNEFFLCLFNPWEVEEIGCIDLFVRDNYEGLFNQVKADLSPSNTRFLQPNGILNPDGSVDISMECDDYIECIVSRGLRMLAHLFTIDDHDKLVVGMGRCITHDRCFDGSLQKALSNMAQGDRREMSPRFPNPQDEAQERGDPMEFTGDTTSAEGPPVAWVLLWNGRYANIYGNYVPIQLRKWGYVMWNEYRWKDMEAKELIRKQWEESPMEVELIEMDFNWSPLY</sequence>
<dbReference type="EMBL" id="PXOA01000402">
    <property type="protein sequence ID" value="RFU75927.1"/>
    <property type="molecule type" value="Genomic_DNA"/>
</dbReference>
<proteinExistence type="predicted"/>
<evidence type="ECO:0000256" key="1">
    <source>
        <dbReference type="SAM" id="MobiDB-lite"/>
    </source>
</evidence>
<dbReference type="AlphaFoldDB" id="A0A395NJD4"/>
<feature type="region of interest" description="Disordered" evidence="1">
    <location>
        <begin position="340"/>
        <end position="372"/>
    </location>
</feature>
<dbReference type="Proteomes" id="UP000266272">
    <property type="component" value="Unassembled WGS sequence"/>
</dbReference>
<accession>A0A395NJD4</accession>
<evidence type="ECO:0000313" key="2">
    <source>
        <dbReference type="EMBL" id="RFU75927.1"/>
    </source>
</evidence>
<evidence type="ECO:0000313" key="3">
    <source>
        <dbReference type="Proteomes" id="UP000266272"/>
    </source>
</evidence>
<keyword evidence="3" id="KW-1185">Reference proteome</keyword>
<dbReference type="OrthoDB" id="5304511at2759"/>
<comment type="caution">
    <text evidence="2">The sequence shown here is derived from an EMBL/GenBank/DDBJ whole genome shotgun (WGS) entry which is preliminary data.</text>
</comment>
<organism evidence="2 3">
    <name type="scientific">Trichoderma arundinaceum</name>
    <dbReference type="NCBI Taxonomy" id="490622"/>
    <lineage>
        <taxon>Eukaryota</taxon>
        <taxon>Fungi</taxon>
        <taxon>Dikarya</taxon>
        <taxon>Ascomycota</taxon>
        <taxon>Pezizomycotina</taxon>
        <taxon>Sordariomycetes</taxon>
        <taxon>Hypocreomycetidae</taxon>
        <taxon>Hypocreales</taxon>
        <taxon>Hypocreaceae</taxon>
        <taxon>Trichoderma</taxon>
    </lineage>
</organism>
<gene>
    <name evidence="2" type="ORF">TARUN_6330</name>
</gene>
<protein>
    <submittedName>
        <fullName evidence="2">Uncharacterized protein</fullName>
    </submittedName>
</protein>
<feature type="region of interest" description="Disordered" evidence="1">
    <location>
        <begin position="1"/>
        <end position="32"/>
    </location>
</feature>
<reference evidence="2 3" key="1">
    <citation type="journal article" date="2018" name="PLoS Pathog.">
        <title>Evolution of structural diversity of trichothecenes, a family of toxins produced by plant pathogenic and entomopathogenic fungi.</title>
        <authorList>
            <person name="Proctor R.H."/>
            <person name="McCormick S.P."/>
            <person name="Kim H.S."/>
            <person name="Cardoza R.E."/>
            <person name="Stanley A.M."/>
            <person name="Lindo L."/>
            <person name="Kelly A."/>
            <person name="Brown D.W."/>
            <person name="Lee T."/>
            <person name="Vaughan M.M."/>
            <person name="Alexander N.J."/>
            <person name="Busman M."/>
            <person name="Gutierrez S."/>
        </authorList>
    </citation>
    <scope>NUCLEOTIDE SEQUENCE [LARGE SCALE GENOMIC DNA]</scope>
    <source>
        <strain evidence="2 3">IBT 40837</strain>
    </source>
</reference>
<dbReference type="STRING" id="490622.A0A395NJD4"/>